<sequence length="99" mass="11361">MLPPIRPTISKLCSSSKSYKKEYGCNDSHWQNWDTHRYNANMLGHKVSYAEEATNEYLTGFRRHSHVRVSNSVHNVRIQVPAVNPVTLHSANAQFFGFV</sequence>
<proteinExistence type="predicted"/>
<reference evidence="1 2" key="1">
    <citation type="submission" date="2024-01" db="EMBL/GenBank/DDBJ databases">
        <title>The complete chloroplast genome sequence of Lithospermum erythrorhizon: insights into the phylogenetic relationship among Boraginaceae species and the maternal lineages of purple gromwells.</title>
        <authorList>
            <person name="Okada T."/>
            <person name="Watanabe K."/>
        </authorList>
    </citation>
    <scope>NUCLEOTIDE SEQUENCE [LARGE SCALE GENOMIC DNA]</scope>
</reference>
<accession>A0AAV3PLI3</accession>
<comment type="caution">
    <text evidence="1">The sequence shown here is derived from an EMBL/GenBank/DDBJ whole genome shotgun (WGS) entry which is preliminary data.</text>
</comment>
<gene>
    <name evidence="1" type="ORF">LIER_10998</name>
</gene>
<evidence type="ECO:0000313" key="1">
    <source>
        <dbReference type="EMBL" id="GAA0152545.1"/>
    </source>
</evidence>
<organism evidence="1 2">
    <name type="scientific">Lithospermum erythrorhizon</name>
    <name type="common">Purple gromwell</name>
    <name type="synonym">Lithospermum officinale var. erythrorhizon</name>
    <dbReference type="NCBI Taxonomy" id="34254"/>
    <lineage>
        <taxon>Eukaryota</taxon>
        <taxon>Viridiplantae</taxon>
        <taxon>Streptophyta</taxon>
        <taxon>Embryophyta</taxon>
        <taxon>Tracheophyta</taxon>
        <taxon>Spermatophyta</taxon>
        <taxon>Magnoliopsida</taxon>
        <taxon>eudicotyledons</taxon>
        <taxon>Gunneridae</taxon>
        <taxon>Pentapetalae</taxon>
        <taxon>asterids</taxon>
        <taxon>lamiids</taxon>
        <taxon>Boraginales</taxon>
        <taxon>Boraginaceae</taxon>
        <taxon>Boraginoideae</taxon>
        <taxon>Lithospermeae</taxon>
        <taxon>Lithospermum</taxon>
    </lineage>
</organism>
<evidence type="ECO:0000313" key="2">
    <source>
        <dbReference type="Proteomes" id="UP001454036"/>
    </source>
</evidence>
<keyword evidence="2" id="KW-1185">Reference proteome</keyword>
<dbReference type="Proteomes" id="UP001454036">
    <property type="component" value="Unassembled WGS sequence"/>
</dbReference>
<protein>
    <submittedName>
        <fullName evidence="1">Uncharacterized protein</fullName>
    </submittedName>
</protein>
<dbReference type="AlphaFoldDB" id="A0AAV3PLI3"/>
<name>A0AAV3PLI3_LITER</name>
<dbReference type="EMBL" id="BAABME010002004">
    <property type="protein sequence ID" value="GAA0152545.1"/>
    <property type="molecule type" value="Genomic_DNA"/>
</dbReference>